<feature type="transmembrane region" description="Helical" evidence="1">
    <location>
        <begin position="356"/>
        <end position="375"/>
    </location>
</feature>
<dbReference type="Pfam" id="PF02517">
    <property type="entry name" value="Rce1-like"/>
    <property type="match status" value="1"/>
</dbReference>
<dbReference type="EMBL" id="VDMB01000006">
    <property type="protein sequence ID" value="TYT75114.1"/>
    <property type="molecule type" value="Genomic_DNA"/>
</dbReference>
<dbReference type="AlphaFoldDB" id="A0A5Q4VBL3"/>
<protein>
    <submittedName>
        <fullName evidence="3">CPBP family intramembrane metalloprotease</fullName>
    </submittedName>
</protein>
<feature type="transmembrane region" description="Helical" evidence="1">
    <location>
        <begin position="331"/>
        <end position="350"/>
    </location>
</feature>
<dbReference type="PANTHER" id="PTHR43471">
    <property type="entry name" value="ABC TRANSPORTER PERMEASE"/>
    <property type="match status" value="1"/>
</dbReference>
<organism evidence="3 4">
    <name type="scientific">Desulfobotulus mexicanus</name>
    <dbReference type="NCBI Taxonomy" id="2586642"/>
    <lineage>
        <taxon>Bacteria</taxon>
        <taxon>Pseudomonadati</taxon>
        <taxon>Thermodesulfobacteriota</taxon>
        <taxon>Desulfobacteria</taxon>
        <taxon>Desulfobacterales</taxon>
        <taxon>Desulfobacteraceae</taxon>
        <taxon>Desulfobotulus</taxon>
    </lineage>
</organism>
<feature type="transmembrane region" description="Helical" evidence="1">
    <location>
        <begin position="297"/>
        <end position="319"/>
    </location>
</feature>
<evidence type="ECO:0000313" key="3">
    <source>
        <dbReference type="EMBL" id="TYT75114.1"/>
    </source>
</evidence>
<feature type="transmembrane region" description="Helical" evidence="1">
    <location>
        <begin position="574"/>
        <end position="595"/>
    </location>
</feature>
<feature type="transmembrane region" description="Helical" evidence="1">
    <location>
        <begin position="34"/>
        <end position="52"/>
    </location>
</feature>
<feature type="transmembrane region" description="Helical" evidence="1">
    <location>
        <begin position="382"/>
        <end position="402"/>
    </location>
</feature>
<name>A0A5Q4VBL3_9BACT</name>
<feature type="transmembrane region" description="Helical" evidence="1">
    <location>
        <begin position="208"/>
        <end position="231"/>
    </location>
</feature>
<gene>
    <name evidence="3" type="ORF">FIM25_06905</name>
</gene>
<feature type="transmembrane region" description="Helical" evidence="1">
    <location>
        <begin position="646"/>
        <end position="666"/>
    </location>
</feature>
<keyword evidence="3" id="KW-0645">Protease</keyword>
<dbReference type="OrthoDB" id="5486437at2"/>
<feature type="domain" description="CAAX prenyl protease 2/Lysostaphin resistance protein A-like" evidence="2">
    <location>
        <begin position="542"/>
        <end position="629"/>
    </location>
</feature>
<dbReference type="PANTHER" id="PTHR43471:SF3">
    <property type="entry name" value="ABC TRANSPORTER PERMEASE PROTEIN NATB"/>
    <property type="match status" value="1"/>
</dbReference>
<keyword evidence="1" id="KW-0812">Transmembrane</keyword>
<evidence type="ECO:0000256" key="1">
    <source>
        <dbReference type="SAM" id="Phobius"/>
    </source>
</evidence>
<dbReference type="Pfam" id="PF12679">
    <property type="entry name" value="ABC2_membrane_2"/>
    <property type="match status" value="1"/>
</dbReference>
<feature type="transmembrane region" description="Helical" evidence="1">
    <location>
        <begin position="431"/>
        <end position="448"/>
    </location>
</feature>
<dbReference type="InterPro" id="IPR003675">
    <property type="entry name" value="Rce1/LyrA-like_dom"/>
</dbReference>
<feature type="transmembrane region" description="Helical" evidence="1">
    <location>
        <begin position="499"/>
        <end position="522"/>
    </location>
</feature>
<feature type="transmembrane region" description="Helical" evidence="1">
    <location>
        <begin position="602"/>
        <end position="626"/>
    </location>
</feature>
<dbReference type="GO" id="GO:0080120">
    <property type="term" value="P:CAAX-box protein maturation"/>
    <property type="evidence" value="ECO:0007669"/>
    <property type="project" value="UniProtKB-ARBA"/>
</dbReference>
<feature type="transmembrane region" description="Helical" evidence="1">
    <location>
        <begin position="251"/>
        <end position="269"/>
    </location>
</feature>
<dbReference type="Proteomes" id="UP000321899">
    <property type="component" value="Unassembled WGS sequence"/>
</dbReference>
<dbReference type="RefSeq" id="WP_139447654.1">
    <property type="nucleotide sequence ID" value="NZ_VDMB01000006.1"/>
</dbReference>
<keyword evidence="4" id="KW-1185">Reference proteome</keyword>
<keyword evidence="1" id="KW-1133">Transmembrane helix</keyword>
<feature type="transmembrane region" description="Helical" evidence="1">
    <location>
        <begin position="460"/>
        <end position="479"/>
    </location>
</feature>
<dbReference type="GO" id="GO:0008237">
    <property type="term" value="F:metallopeptidase activity"/>
    <property type="evidence" value="ECO:0007669"/>
    <property type="project" value="UniProtKB-KW"/>
</dbReference>
<sequence length="676" mass="74853">MAGFDSGFRRLNMGIVLTLFLAELRMLLRDRRTLFFSIVLPVLVAPLVLLAANGMEKWRTSLGAAQEYVFAVEGPLAELALGEVDAVLKRLSGENSRRSDIFRLRFMETPDPAAALEEGIIHFYLDTFSETHEDGDVPVIRVVFRADRSVSFKGAMRLMDELKKQRRIRQHDLVRKAGLSLSPEQLFMVSEEDVARPSQAAGRSLGRILPCFFLLFVIMGGAVVATDIMAGEKERGSLETLLTTAAGRGEIVASKFLLILAVSLTVLLVQAGNFLIYIGFELIPLPAGFHLDVSPAMAGLLFLLFLPAAAISSAAMLLISGYARSYKEAQLYFFPLLPFLMLPTLAPFLSGLELRSVMVLLPVANIAIGVREVLIGRFDWPLLIIGWLVTCGAAVRLLLWTADLLKAERLMMVSSEASSGLRSNPLVFPRHVLPAFAIMWAMLLYFALNFSEELGLVMQIFINMGVIFMGGSVLLLWRYRLPPVATLSLRRVRPVVWPAVFLGVPAAMLAGHGLFWLTSLVLPMSPDALEAFNRAMLPDNLSLWALLLLIGLFPAVCEELAFRGLLLHGLRSRYRFWGVVFLNGLIFGLFHVDLFRIVPTAFLGMIFAMITLLTGSIFPAMLWHGLNNMLAVLLHHAGVDLTVFGPWHFMAGFLVLVGVLWFIFVYGGDGKEPKIF</sequence>
<reference evidence="3 4" key="1">
    <citation type="submission" date="2019-06" db="EMBL/GenBank/DDBJ databases">
        <title>Desulfobotulus mexicanus sp. nov., a novel sulfate-reducing bacterium isolated from the sediment of an alkaline crater lake in Mexico.</title>
        <authorList>
            <person name="Hirschler-Rea A."/>
        </authorList>
    </citation>
    <scope>NUCLEOTIDE SEQUENCE [LARGE SCALE GENOMIC DNA]</scope>
    <source>
        <strain evidence="3 4">PAR22N</strain>
    </source>
</reference>
<accession>A0A5Q4VBL3</accession>
<dbReference type="GO" id="GO:0006508">
    <property type="term" value="P:proteolysis"/>
    <property type="evidence" value="ECO:0007669"/>
    <property type="project" value="UniProtKB-KW"/>
</dbReference>
<dbReference type="GO" id="GO:0004175">
    <property type="term" value="F:endopeptidase activity"/>
    <property type="evidence" value="ECO:0007669"/>
    <property type="project" value="UniProtKB-ARBA"/>
</dbReference>
<dbReference type="GO" id="GO:0140359">
    <property type="term" value="F:ABC-type transporter activity"/>
    <property type="evidence" value="ECO:0007669"/>
    <property type="project" value="InterPro"/>
</dbReference>
<keyword evidence="3" id="KW-0482">Metalloprotease</keyword>
<comment type="caution">
    <text evidence="3">The sequence shown here is derived from an EMBL/GenBank/DDBJ whole genome shotgun (WGS) entry which is preliminary data.</text>
</comment>
<dbReference type="GO" id="GO:0005886">
    <property type="term" value="C:plasma membrane"/>
    <property type="evidence" value="ECO:0007669"/>
    <property type="project" value="UniProtKB-SubCell"/>
</dbReference>
<proteinExistence type="predicted"/>
<keyword evidence="1" id="KW-0472">Membrane</keyword>
<evidence type="ECO:0000313" key="4">
    <source>
        <dbReference type="Proteomes" id="UP000321899"/>
    </source>
</evidence>
<evidence type="ECO:0000259" key="2">
    <source>
        <dbReference type="Pfam" id="PF02517"/>
    </source>
</evidence>
<feature type="transmembrane region" description="Helical" evidence="1">
    <location>
        <begin position="543"/>
        <end position="562"/>
    </location>
</feature>
<keyword evidence="3" id="KW-0378">Hydrolase</keyword>